<organism evidence="1 2">
    <name type="scientific">Acaryochloris marina (strain MBIC 11017)</name>
    <dbReference type="NCBI Taxonomy" id="329726"/>
    <lineage>
        <taxon>Bacteria</taxon>
        <taxon>Bacillati</taxon>
        <taxon>Cyanobacteriota</taxon>
        <taxon>Cyanophyceae</taxon>
        <taxon>Acaryochloridales</taxon>
        <taxon>Acaryochloridaceae</taxon>
        <taxon>Acaryochloris</taxon>
    </lineage>
</organism>
<evidence type="ECO:0000313" key="2">
    <source>
        <dbReference type="Proteomes" id="UP000000268"/>
    </source>
</evidence>
<protein>
    <recommendedName>
        <fullName evidence="3">Cyanobacterial membrane protein, in cluster with PxcA</fullName>
    </recommendedName>
</protein>
<evidence type="ECO:0008006" key="3">
    <source>
        <dbReference type="Google" id="ProtNLM"/>
    </source>
</evidence>
<accession>B0CG08</accession>
<dbReference type="STRING" id="329726.AM1_4478"/>
<dbReference type="Proteomes" id="UP000000268">
    <property type="component" value="Chromosome"/>
</dbReference>
<name>B0CG08_ACAM1</name>
<dbReference type="KEGG" id="amr:AM1_4478"/>
<dbReference type="HOGENOM" id="CLU_388705_0_0_3"/>
<dbReference type="SUPFAM" id="SSF52540">
    <property type="entry name" value="P-loop containing nucleoside triphosphate hydrolases"/>
    <property type="match status" value="1"/>
</dbReference>
<reference evidence="1 2" key="1">
    <citation type="journal article" date="2008" name="Proc. Natl. Acad. Sci. U.S.A.">
        <title>Niche adaptation and genome expansion in the chlorophyll d-producing cyanobacterium Acaryochloris marina.</title>
        <authorList>
            <person name="Swingley W.D."/>
            <person name="Chen M."/>
            <person name="Cheung P.C."/>
            <person name="Conrad A.L."/>
            <person name="Dejesa L.C."/>
            <person name="Hao J."/>
            <person name="Honchak B.M."/>
            <person name="Karbach L.E."/>
            <person name="Kurdoglu A."/>
            <person name="Lahiri S."/>
            <person name="Mastrian S.D."/>
            <person name="Miyashita H."/>
            <person name="Page L."/>
            <person name="Ramakrishna P."/>
            <person name="Satoh S."/>
            <person name="Sattley W.M."/>
            <person name="Shimada Y."/>
            <person name="Taylor H.L."/>
            <person name="Tomo T."/>
            <person name="Tsuchiya T."/>
            <person name="Wang Z.T."/>
            <person name="Raymond J."/>
            <person name="Mimuro M."/>
            <person name="Blankenship R.E."/>
            <person name="Touchman J.W."/>
        </authorList>
    </citation>
    <scope>NUCLEOTIDE SEQUENCE [LARGE SCALE GENOMIC DNA]</scope>
    <source>
        <strain evidence="2">MBIC 11017</strain>
    </source>
</reference>
<sequence>MRSGKTTALIQHLVDWSNQPSAMGGEPPQLAVKTALVFAVNADNRQVLMPEIAQATTGKIIVQSTTPLGFFENEVMLFWPLVLKALGLQAQFPLRLRPETEQELAAQFWQAAPWEELQDLENMSPDRWVRRILDVLQLAAFGGIALEDLPRRLEDGLGELNCDRALTETIAQMLMDWRDWCLQHGLLTYGILTALYWRYLLPDPAYQGHLLQRYQGVFADDVDSYPAITRDLFEVWLNHGSIGVFSFNPDGAIRLGLGADPDYLAGLKLVCQLESLCQDFTLSLGAVIGHNIVAFVSGETFELPEPLTCLQTSSRAQLLRQTADHIIEAIESGQAQPEEIAVIGPGLDTIARYTLIEILTAKGIPVESLKDQRPLNSSAIIRALLTLLTLVYPGLGRLVDAEQIAEMFVVLTHQRTPSLANAAGMIDPVRAGLLADYCFQPHPEHPKLLPVQTFPRWDRLGHQATTAYDNLLSWLEQQQKGSTAQQPYLTLNPVFILDRAIQEFLAPHALSYDQLSVLRELMETAQHYWQVDERLRQTQTRHPPLPETVGQFIQLLRQGTLTANPFPVNPNGQPRRAVMLATTFQYRMARQVHRWHFWLDAGSALWHGGGAVILWGAPFCLRNWSGEPLTVEEEMNNDQAQLRRLLLDLLNRVTEKVFLCHSDLSVSGQEQVGPLLPLVDASTPLVDNDSQAQREQVDEANPDVVTV</sequence>
<dbReference type="InterPro" id="IPR027417">
    <property type="entry name" value="P-loop_NTPase"/>
</dbReference>
<evidence type="ECO:0000313" key="1">
    <source>
        <dbReference type="EMBL" id="ABW29455.1"/>
    </source>
</evidence>
<dbReference type="EMBL" id="CP000828">
    <property type="protein sequence ID" value="ABW29455.1"/>
    <property type="molecule type" value="Genomic_DNA"/>
</dbReference>
<dbReference type="eggNOG" id="COG0210">
    <property type="taxonomic scope" value="Bacteria"/>
</dbReference>
<dbReference type="AlphaFoldDB" id="B0CG08"/>
<gene>
    <name evidence="1" type="ordered locus">AM1_4478</name>
</gene>
<keyword evidence="2" id="KW-1185">Reference proteome</keyword>
<proteinExistence type="predicted"/>